<dbReference type="EMBL" id="BMGK01000004">
    <property type="protein sequence ID" value="GGD90027.1"/>
    <property type="molecule type" value="Genomic_DNA"/>
</dbReference>
<dbReference type="AlphaFoldDB" id="A0A8J2Y679"/>
<keyword evidence="4" id="KW-0255">Endonuclease</keyword>
<accession>A0A8J2Y679</accession>
<comment type="caution">
    <text evidence="4">The sequence shown here is derived from an EMBL/GenBank/DDBJ whole genome shotgun (WGS) entry which is preliminary data.</text>
</comment>
<dbReference type="InterPro" id="IPR036691">
    <property type="entry name" value="Endo/exonu/phosph_ase_sf"/>
</dbReference>
<evidence type="ECO:0000256" key="1">
    <source>
        <dbReference type="SAM" id="MobiDB-lite"/>
    </source>
</evidence>
<feature type="transmembrane region" description="Helical" evidence="2">
    <location>
        <begin position="65"/>
        <end position="83"/>
    </location>
</feature>
<dbReference type="InterPro" id="IPR051916">
    <property type="entry name" value="GPI-anchor_lipid_remodeler"/>
</dbReference>
<dbReference type="SUPFAM" id="SSF56219">
    <property type="entry name" value="DNase I-like"/>
    <property type="match status" value="1"/>
</dbReference>
<feature type="region of interest" description="Disordered" evidence="1">
    <location>
        <begin position="331"/>
        <end position="356"/>
    </location>
</feature>
<keyword evidence="4" id="KW-0378">Hydrolase</keyword>
<dbReference type="GO" id="GO:0016020">
    <property type="term" value="C:membrane"/>
    <property type="evidence" value="ECO:0007669"/>
    <property type="project" value="GOC"/>
</dbReference>
<dbReference type="Proteomes" id="UP000652231">
    <property type="component" value="Unassembled WGS sequence"/>
</dbReference>
<dbReference type="GO" id="GO:0006506">
    <property type="term" value="P:GPI anchor biosynthetic process"/>
    <property type="evidence" value="ECO:0007669"/>
    <property type="project" value="TreeGrafter"/>
</dbReference>
<dbReference type="RefSeq" id="WP_188440614.1">
    <property type="nucleotide sequence ID" value="NZ_BMGK01000004.1"/>
</dbReference>
<organism evidence="4 5">
    <name type="scientific">Planktosalinus lacus</name>
    <dbReference type="NCBI Taxonomy" id="1526573"/>
    <lineage>
        <taxon>Bacteria</taxon>
        <taxon>Pseudomonadati</taxon>
        <taxon>Bacteroidota</taxon>
        <taxon>Flavobacteriia</taxon>
        <taxon>Flavobacteriales</taxon>
        <taxon>Flavobacteriaceae</taxon>
        <taxon>Planktosalinus</taxon>
    </lineage>
</organism>
<keyword evidence="5" id="KW-1185">Reference proteome</keyword>
<dbReference type="PANTHER" id="PTHR14859">
    <property type="entry name" value="CALCOFLUOR WHITE HYPERSENSITIVE PROTEIN PRECURSOR"/>
    <property type="match status" value="1"/>
</dbReference>
<dbReference type="GO" id="GO:0004519">
    <property type="term" value="F:endonuclease activity"/>
    <property type="evidence" value="ECO:0007669"/>
    <property type="project" value="UniProtKB-KW"/>
</dbReference>
<evidence type="ECO:0000313" key="5">
    <source>
        <dbReference type="Proteomes" id="UP000652231"/>
    </source>
</evidence>
<dbReference type="Pfam" id="PF03372">
    <property type="entry name" value="Exo_endo_phos"/>
    <property type="match status" value="1"/>
</dbReference>
<protein>
    <submittedName>
        <fullName evidence="4">Endonuclease</fullName>
    </submittedName>
</protein>
<feature type="transmembrane region" description="Helical" evidence="2">
    <location>
        <begin position="7"/>
        <end position="30"/>
    </location>
</feature>
<reference evidence="4" key="2">
    <citation type="submission" date="2020-09" db="EMBL/GenBank/DDBJ databases">
        <authorList>
            <person name="Sun Q."/>
            <person name="Zhou Y."/>
        </authorList>
    </citation>
    <scope>NUCLEOTIDE SEQUENCE</scope>
    <source>
        <strain evidence="4">CGMCC 1.12924</strain>
    </source>
</reference>
<reference evidence="4" key="1">
    <citation type="journal article" date="2014" name="Int. J. Syst. Evol. Microbiol.">
        <title>Complete genome sequence of Corynebacterium casei LMG S-19264T (=DSM 44701T), isolated from a smear-ripened cheese.</title>
        <authorList>
            <consortium name="US DOE Joint Genome Institute (JGI-PGF)"/>
            <person name="Walter F."/>
            <person name="Albersmeier A."/>
            <person name="Kalinowski J."/>
            <person name="Ruckert C."/>
        </authorList>
    </citation>
    <scope>NUCLEOTIDE SEQUENCE</scope>
    <source>
        <strain evidence="4">CGMCC 1.12924</strain>
    </source>
</reference>
<dbReference type="Gene3D" id="3.60.10.10">
    <property type="entry name" value="Endonuclease/exonuclease/phosphatase"/>
    <property type="match status" value="1"/>
</dbReference>
<gene>
    <name evidence="4" type="ORF">GCM10011312_12390</name>
</gene>
<evidence type="ECO:0000313" key="4">
    <source>
        <dbReference type="EMBL" id="GGD90027.1"/>
    </source>
</evidence>
<feature type="transmembrane region" description="Helical" evidence="2">
    <location>
        <begin position="36"/>
        <end position="53"/>
    </location>
</feature>
<evidence type="ECO:0000259" key="3">
    <source>
        <dbReference type="Pfam" id="PF03372"/>
    </source>
</evidence>
<dbReference type="InterPro" id="IPR005135">
    <property type="entry name" value="Endo/exonuclease/phosphatase"/>
</dbReference>
<feature type="compositionally biased region" description="Acidic residues" evidence="1">
    <location>
        <begin position="339"/>
        <end position="348"/>
    </location>
</feature>
<keyword evidence="2" id="KW-0812">Transmembrane</keyword>
<evidence type="ECO:0000256" key="2">
    <source>
        <dbReference type="SAM" id="Phobius"/>
    </source>
</evidence>
<feature type="domain" description="Endonuclease/exonuclease/phosphatase" evidence="3">
    <location>
        <begin position="107"/>
        <end position="314"/>
    </location>
</feature>
<keyword evidence="4" id="KW-0540">Nuclease</keyword>
<keyword evidence="2" id="KW-1133">Transmembrane helix</keyword>
<sequence length="356" mass="41205">MKFKVFLQIVGGIAVLFTILPFVALDYWWIRVFDFPHLQLTAFTILALLIYFFRFDMRYWGDYTFILIISVCFLVQIVKIFPYTTVANVEVLNANSKDATNFISILSINVLEKSEEYSKVLNEIKEYDPDLVILLETNDRWMNEVSRILSENYPFKVEEPLSNTFGMLLYSKYKLIAPEIKYLVDDEIPSTHSVLLLPSGQEVKLHVIHPTPPMPQHNPKATDRNAEMQMIAEMAKDSKLPVIVAGDFNDVAWSQSTLLFQNVSGLLDPRVGRGMFNSYSANNWLLRWPLDHLFVSKEFRVVDISLGDHVGSDHFPYFAKLSFEPEMTVIQEREKPTEEELEQSEEDIEKANKNDQ</sequence>
<name>A0A8J2Y679_9FLAO</name>
<proteinExistence type="predicted"/>
<keyword evidence="2" id="KW-0472">Membrane</keyword>
<dbReference type="PANTHER" id="PTHR14859:SF15">
    <property type="entry name" value="ENDONUCLEASE_EXONUCLEASE_PHOSPHATASE DOMAIN-CONTAINING PROTEIN"/>
    <property type="match status" value="1"/>
</dbReference>